<proteinExistence type="inferred from homology"/>
<dbReference type="InterPro" id="IPR029045">
    <property type="entry name" value="ClpP/crotonase-like_dom_sf"/>
</dbReference>
<dbReference type="PANTHER" id="PTHR43459">
    <property type="entry name" value="ENOYL-COA HYDRATASE"/>
    <property type="match status" value="1"/>
</dbReference>
<dbReference type="InterPro" id="IPR014748">
    <property type="entry name" value="Enoyl-CoA_hydra_C"/>
</dbReference>
<protein>
    <submittedName>
        <fullName evidence="2">2-(1,2-epoxy-1,2-dihydrophenyl)acetyl-CoA isomerase</fullName>
    </submittedName>
</protein>
<comment type="similarity">
    <text evidence="1">Belongs to the enoyl-CoA hydratase/isomerase family.</text>
</comment>
<dbReference type="GO" id="GO:0016853">
    <property type="term" value="F:isomerase activity"/>
    <property type="evidence" value="ECO:0007669"/>
    <property type="project" value="UniProtKB-KW"/>
</dbReference>
<dbReference type="CDD" id="cd06558">
    <property type="entry name" value="crotonase-like"/>
    <property type="match status" value="1"/>
</dbReference>
<dbReference type="EMBL" id="OBDO01000005">
    <property type="protein sequence ID" value="SNX97031.1"/>
    <property type="molecule type" value="Genomic_DNA"/>
</dbReference>
<evidence type="ECO:0000256" key="1">
    <source>
        <dbReference type="ARBA" id="ARBA00005254"/>
    </source>
</evidence>
<keyword evidence="2" id="KW-0413">Isomerase</keyword>
<dbReference type="InterPro" id="IPR001753">
    <property type="entry name" value="Enoyl-CoA_hydra/iso"/>
</dbReference>
<dbReference type="AlphaFoldDB" id="A0A285EG66"/>
<dbReference type="Gene3D" id="1.10.12.10">
    <property type="entry name" value="Lyase 2-enoyl-coa Hydratase, Chain A, domain 2"/>
    <property type="match status" value="1"/>
</dbReference>
<organism evidence="2 3">
    <name type="scientific">Geodermatophilus sabuli</name>
    <dbReference type="NCBI Taxonomy" id="1564158"/>
    <lineage>
        <taxon>Bacteria</taxon>
        <taxon>Bacillati</taxon>
        <taxon>Actinomycetota</taxon>
        <taxon>Actinomycetes</taxon>
        <taxon>Geodermatophilales</taxon>
        <taxon>Geodermatophilaceae</taxon>
        <taxon>Geodermatophilus</taxon>
    </lineage>
</organism>
<dbReference type="Gene3D" id="3.90.226.10">
    <property type="entry name" value="2-enoyl-CoA Hydratase, Chain A, domain 1"/>
    <property type="match status" value="1"/>
</dbReference>
<reference evidence="2 3" key="1">
    <citation type="submission" date="2017-09" db="EMBL/GenBank/DDBJ databases">
        <authorList>
            <person name="Ehlers B."/>
            <person name="Leendertz F.H."/>
        </authorList>
    </citation>
    <scope>NUCLEOTIDE SEQUENCE [LARGE SCALE GENOMIC DNA]</scope>
    <source>
        <strain evidence="2 3">DSM 46844</strain>
    </source>
</reference>
<accession>A0A285EG66</accession>
<dbReference type="Pfam" id="PF00378">
    <property type="entry name" value="ECH_1"/>
    <property type="match status" value="1"/>
</dbReference>
<dbReference type="RefSeq" id="WP_097206981.1">
    <property type="nucleotide sequence ID" value="NZ_JACHXB010000001.1"/>
</dbReference>
<dbReference type="PANTHER" id="PTHR43459:SF1">
    <property type="entry name" value="EG:BACN32G11.4 PROTEIN"/>
    <property type="match status" value="1"/>
</dbReference>
<dbReference type="SUPFAM" id="SSF52096">
    <property type="entry name" value="ClpP/crotonase"/>
    <property type="match status" value="1"/>
</dbReference>
<keyword evidence="3" id="KW-1185">Reference proteome</keyword>
<evidence type="ECO:0000313" key="2">
    <source>
        <dbReference type="EMBL" id="SNX97031.1"/>
    </source>
</evidence>
<name>A0A285EG66_9ACTN</name>
<dbReference type="OrthoDB" id="3473569at2"/>
<sequence>MTSAGERPRVLTAADGDVWRITLDRPETGNAIDPAMAAELAAALRARPDDARTVLLLGNGERFCVGGDVRAFAAVDDPGSYVGQLAHDWHQVVRALLYCPVPVVAGVQGAVAGAGIGLIGACDIVVCARSTRIRPAYGAIGYSPDGGSSWALTRALGAPRALELMLTNGALTAAEAHMFGLVARLVEDEEVHASAIALAQSVAAGPVRAMVRARALVRQAAVRTLEQQLDDEARLIAESAGDPEGREGVRAFVEKRQPDFRGAV</sequence>
<evidence type="ECO:0000313" key="3">
    <source>
        <dbReference type="Proteomes" id="UP000219514"/>
    </source>
</evidence>
<dbReference type="Proteomes" id="UP000219514">
    <property type="component" value="Unassembled WGS sequence"/>
</dbReference>
<gene>
    <name evidence="2" type="ORF">SAMN06893097_105374</name>
</gene>